<reference evidence="2 3" key="1">
    <citation type="submission" date="2021-01" db="EMBL/GenBank/DDBJ databases">
        <title>Genomic Encyclopedia of Type Strains, Phase IV (KMG-IV): sequencing the most valuable type-strain genomes for metagenomic binning, comparative biology and taxonomic classification.</title>
        <authorList>
            <person name="Goeker M."/>
        </authorList>
    </citation>
    <scope>NUCLEOTIDE SEQUENCE [LARGE SCALE GENOMIC DNA]</scope>
    <source>
        <strain evidence="2 3">DSM 27382</strain>
    </source>
</reference>
<evidence type="ECO:0000313" key="3">
    <source>
        <dbReference type="Proteomes" id="UP000697472"/>
    </source>
</evidence>
<evidence type="ECO:0000313" key="2">
    <source>
        <dbReference type="EMBL" id="MBM7642604.1"/>
    </source>
</evidence>
<feature type="transmembrane region" description="Helical" evidence="1">
    <location>
        <begin position="81"/>
        <end position="99"/>
    </location>
</feature>
<keyword evidence="1" id="KW-0812">Transmembrane</keyword>
<sequence length="124" mass="14055">MGRLILLFLGLLLSYFDLKTKTYPLFVWLLASFLLVCFYPMTGLTWILLALAGLAFLGWIRMGEGDFLYLATASLLLNLQEILYLIEISCLLGLGYFLLTKEKKAIAFIPCLYMGLAIILLLDF</sequence>
<proteinExistence type="predicted"/>
<gene>
    <name evidence="2" type="ORF">JOC28_000901</name>
</gene>
<evidence type="ECO:0000256" key="1">
    <source>
        <dbReference type="SAM" id="Phobius"/>
    </source>
</evidence>
<accession>A0ABS2PSW9</accession>
<dbReference type="RefSeq" id="WP_205009446.1">
    <property type="nucleotide sequence ID" value="NZ_JAFBEH010000015.1"/>
</dbReference>
<keyword evidence="1" id="KW-0472">Membrane</keyword>
<organism evidence="2 3">
    <name type="scientific">Streptococcus loxodontisalivarius</name>
    <dbReference type="NCBI Taxonomy" id="1349415"/>
    <lineage>
        <taxon>Bacteria</taxon>
        <taxon>Bacillati</taxon>
        <taxon>Bacillota</taxon>
        <taxon>Bacilli</taxon>
        <taxon>Lactobacillales</taxon>
        <taxon>Streptococcaceae</taxon>
        <taxon>Streptococcus</taxon>
    </lineage>
</organism>
<feature type="transmembrane region" description="Helical" evidence="1">
    <location>
        <begin position="28"/>
        <end position="60"/>
    </location>
</feature>
<protein>
    <submittedName>
        <fullName evidence="2">Prepilin signal peptidase PulO-like enzyme (Type II secretory pathway)</fullName>
    </submittedName>
</protein>
<dbReference type="EMBL" id="JAFBEH010000015">
    <property type="protein sequence ID" value="MBM7642604.1"/>
    <property type="molecule type" value="Genomic_DNA"/>
</dbReference>
<keyword evidence="1" id="KW-1133">Transmembrane helix</keyword>
<dbReference type="Proteomes" id="UP000697472">
    <property type="component" value="Unassembled WGS sequence"/>
</dbReference>
<name>A0ABS2PSW9_9STRE</name>
<feature type="transmembrane region" description="Helical" evidence="1">
    <location>
        <begin position="105"/>
        <end position="122"/>
    </location>
</feature>
<keyword evidence="3" id="KW-1185">Reference proteome</keyword>
<comment type="caution">
    <text evidence="2">The sequence shown here is derived from an EMBL/GenBank/DDBJ whole genome shotgun (WGS) entry which is preliminary data.</text>
</comment>